<evidence type="ECO:0000256" key="2">
    <source>
        <dbReference type="ARBA" id="ARBA00022448"/>
    </source>
</evidence>
<dbReference type="GO" id="GO:0055085">
    <property type="term" value="P:transmembrane transport"/>
    <property type="evidence" value="ECO:0007669"/>
    <property type="project" value="UniProtKB-ARBA"/>
</dbReference>
<accession>A0A921G3T5</accession>
<name>A0A921G3T5_SPOPS</name>
<dbReference type="InterPro" id="IPR003593">
    <property type="entry name" value="AAA+_ATPase"/>
</dbReference>
<keyword evidence="4 6" id="KW-0067">ATP-binding</keyword>
<reference evidence="6" key="1">
    <citation type="journal article" date="2021" name="PeerJ">
        <title>Extensive microbial diversity within the chicken gut microbiome revealed by metagenomics and culture.</title>
        <authorList>
            <person name="Gilroy R."/>
            <person name="Ravi A."/>
            <person name="Getino M."/>
            <person name="Pursley I."/>
            <person name="Horton D.L."/>
            <person name="Alikhan N.F."/>
            <person name="Baker D."/>
            <person name="Gharbi K."/>
            <person name="Hall N."/>
            <person name="Watson M."/>
            <person name="Adriaenssens E.M."/>
            <person name="Foster-Nyarko E."/>
            <person name="Jarju S."/>
            <person name="Secka A."/>
            <person name="Antonio M."/>
            <person name="Oren A."/>
            <person name="Chaudhuri R.R."/>
            <person name="La Ragione R."/>
            <person name="Hildebrand F."/>
            <person name="Pallen M.J."/>
        </authorList>
    </citation>
    <scope>NUCLEOTIDE SEQUENCE</scope>
    <source>
        <strain evidence="6">CHK171-7178</strain>
    </source>
</reference>
<dbReference type="CDD" id="cd03257">
    <property type="entry name" value="ABC_NikE_OppD_transporters"/>
    <property type="match status" value="1"/>
</dbReference>
<dbReference type="PROSITE" id="PS00211">
    <property type="entry name" value="ABC_TRANSPORTER_1"/>
    <property type="match status" value="1"/>
</dbReference>
<dbReference type="AlphaFoldDB" id="A0A921G3T5"/>
<gene>
    <name evidence="6" type="ORF">K8V56_21710</name>
</gene>
<protein>
    <submittedName>
        <fullName evidence="6">Dipeptide/oligopeptide/nickel ABC transporter ATP-binding protein</fullName>
    </submittedName>
</protein>
<dbReference type="InterPro" id="IPR017871">
    <property type="entry name" value="ABC_transporter-like_CS"/>
</dbReference>
<dbReference type="SMART" id="SM00382">
    <property type="entry name" value="AAA"/>
    <property type="match status" value="1"/>
</dbReference>
<dbReference type="PANTHER" id="PTHR43776">
    <property type="entry name" value="TRANSPORT ATP-BINDING PROTEIN"/>
    <property type="match status" value="1"/>
</dbReference>
<evidence type="ECO:0000256" key="3">
    <source>
        <dbReference type="ARBA" id="ARBA00022741"/>
    </source>
</evidence>
<comment type="similarity">
    <text evidence="1">Belongs to the ABC transporter superfamily.</text>
</comment>
<evidence type="ECO:0000259" key="5">
    <source>
        <dbReference type="PROSITE" id="PS50893"/>
    </source>
</evidence>
<evidence type="ECO:0000313" key="7">
    <source>
        <dbReference type="Proteomes" id="UP000698173"/>
    </source>
</evidence>
<evidence type="ECO:0000256" key="4">
    <source>
        <dbReference type="ARBA" id="ARBA00022840"/>
    </source>
</evidence>
<evidence type="ECO:0000256" key="1">
    <source>
        <dbReference type="ARBA" id="ARBA00005417"/>
    </source>
</evidence>
<evidence type="ECO:0000313" key="6">
    <source>
        <dbReference type="EMBL" id="HJF34388.1"/>
    </source>
</evidence>
<keyword evidence="2" id="KW-0813">Transport</keyword>
<feature type="domain" description="ABC transporter" evidence="5">
    <location>
        <begin position="2"/>
        <end position="238"/>
    </location>
</feature>
<keyword evidence="3" id="KW-0547">Nucleotide-binding</keyword>
<dbReference type="GO" id="GO:0016887">
    <property type="term" value="F:ATP hydrolysis activity"/>
    <property type="evidence" value="ECO:0007669"/>
    <property type="project" value="InterPro"/>
</dbReference>
<dbReference type="PROSITE" id="PS50893">
    <property type="entry name" value="ABC_TRANSPORTER_2"/>
    <property type="match status" value="1"/>
</dbReference>
<dbReference type="InterPro" id="IPR027417">
    <property type="entry name" value="P-loop_NTPase"/>
</dbReference>
<dbReference type="InterPro" id="IPR050319">
    <property type="entry name" value="ABC_transp_ATP-bind"/>
</dbReference>
<comment type="caution">
    <text evidence="6">The sequence shown here is derived from an EMBL/GenBank/DDBJ whole genome shotgun (WGS) entry which is preliminary data.</text>
</comment>
<organism evidence="6 7">
    <name type="scientific">Sporosarcina psychrophila</name>
    <name type="common">Bacillus psychrophilus</name>
    <dbReference type="NCBI Taxonomy" id="1476"/>
    <lineage>
        <taxon>Bacteria</taxon>
        <taxon>Bacillati</taxon>
        <taxon>Bacillota</taxon>
        <taxon>Bacilli</taxon>
        <taxon>Bacillales</taxon>
        <taxon>Caryophanaceae</taxon>
        <taxon>Sporosarcina</taxon>
    </lineage>
</organism>
<dbReference type="EMBL" id="DYWT01000320">
    <property type="protein sequence ID" value="HJF34388.1"/>
    <property type="molecule type" value="Genomic_DNA"/>
</dbReference>
<proteinExistence type="inferred from homology"/>
<dbReference type="Pfam" id="PF00005">
    <property type="entry name" value="ABC_tran"/>
    <property type="match status" value="1"/>
</dbReference>
<reference evidence="6" key="2">
    <citation type="submission" date="2021-09" db="EMBL/GenBank/DDBJ databases">
        <authorList>
            <person name="Gilroy R."/>
        </authorList>
    </citation>
    <scope>NUCLEOTIDE SEQUENCE</scope>
    <source>
        <strain evidence="6">CHK171-7178</strain>
    </source>
</reference>
<dbReference type="Gene3D" id="3.40.50.300">
    <property type="entry name" value="P-loop containing nucleotide triphosphate hydrolases"/>
    <property type="match status" value="1"/>
</dbReference>
<dbReference type="Proteomes" id="UP000698173">
    <property type="component" value="Unassembled WGS sequence"/>
</dbReference>
<sequence>MLTVEKVSKSYRSSGKVKQAICGINLSIGEGEIVGLVGESGSGKSTLSRIIMQLEAADEGVVSFNRLPVTKVLRKAFYEECQLVFQNASAALNPLWSVRQILMEPLRTMKGDRDAYIRAMLEKVKLAEAHLHRYPSELSGGERQRVNLLRSILVSPKLVICDEIVSNLDRLTQREIIDLLIELNRDSGMAILFIAHDLQVVSYMCERVYVMKDGEIVDESVKSEGEFKFTHPYSKMLFGAGLGTSV</sequence>
<dbReference type="GO" id="GO:0005524">
    <property type="term" value="F:ATP binding"/>
    <property type="evidence" value="ECO:0007669"/>
    <property type="project" value="UniProtKB-KW"/>
</dbReference>
<dbReference type="SUPFAM" id="SSF52540">
    <property type="entry name" value="P-loop containing nucleoside triphosphate hydrolases"/>
    <property type="match status" value="1"/>
</dbReference>
<dbReference type="PANTHER" id="PTHR43776:SF7">
    <property type="entry name" value="D,D-DIPEPTIDE TRANSPORT ATP-BINDING PROTEIN DDPF-RELATED"/>
    <property type="match status" value="1"/>
</dbReference>
<dbReference type="InterPro" id="IPR003439">
    <property type="entry name" value="ABC_transporter-like_ATP-bd"/>
</dbReference>